<dbReference type="Gene3D" id="2.60.40.150">
    <property type="entry name" value="C2 domain"/>
    <property type="match status" value="1"/>
</dbReference>
<feature type="domain" description="C2" evidence="5">
    <location>
        <begin position="315"/>
        <end position="433"/>
    </location>
</feature>
<evidence type="ECO:0000313" key="7">
    <source>
        <dbReference type="EMBL" id="CAI5455534.1"/>
    </source>
</evidence>
<dbReference type="SMART" id="SM00239">
    <property type="entry name" value="C2"/>
    <property type="match status" value="1"/>
</dbReference>
<dbReference type="InterPro" id="IPR008936">
    <property type="entry name" value="Rho_GTPase_activation_prot"/>
</dbReference>
<evidence type="ECO:0000256" key="3">
    <source>
        <dbReference type="SAM" id="MobiDB-lite"/>
    </source>
</evidence>
<dbReference type="AlphaFoldDB" id="A0A9P1J5Y0"/>
<feature type="region of interest" description="Disordered" evidence="3">
    <location>
        <begin position="971"/>
        <end position="999"/>
    </location>
</feature>
<feature type="compositionally biased region" description="Low complexity" evidence="3">
    <location>
        <begin position="224"/>
        <end position="233"/>
    </location>
</feature>
<evidence type="ECO:0000259" key="6">
    <source>
        <dbReference type="PROSITE" id="PS50018"/>
    </source>
</evidence>
<dbReference type="CDD" id="cd04013">
    <property type="entry name" value="C2_SynGAP_like"/>
    <property type="match status" value="1"/>
</dbReference>
<feature type="compositionally biased region" description="Polar residues" evidence="3">
    <location>
        <begin position="1017"/>
        <end position="1041"/>
    </location>
</feature>
<dbReference type="InterPro" id="IPR039360">
    <property type="entry name" value="Ras_GTPase"/>
</dbReference>
<feature type="compositionally biased region" description="Low complexity" evidence="3">
    <location>
        <begin position="878"/>
        <end position="892"/>
    </location>
</feature>
<feature type="compositionally biased region" description="Low complexity" evidence="3">
    <location>
        <begin position="1119"/>
        <end position="1133"/>
    </location>
</feature>
<gene>
    <name evidence="7" type="ORF">CAMP_LOCUS18171</name>
</gene>
<dbReference type="Pfam" id="PF25321">
    <property type="entry name" value="PH_RASGAP"/>
    <property type="match status" value="1"/>
</dbReference>
<feature type="region of interest" description="Disordered" evidence="3">
    <location>
        <begin position="869"/>
        <end position="950"/>
    </location>
</feature>
<name>A0A9P1J5Y0_9PELO</name>
<feature type="region of interest" description="Disordered" evidence="3">
    <location>
        <begin position="204"/>
        <end position="249"/>
    </location>
</feature>
<dbReference type="CDD" id="cd05136">
    <property type="entry name" value="RasGAP_DAB2IP"/>
    <property type="match status" value="1"/>
</dbReference>
<keyword evidence="2" id="KW-0175">Coiled coil</keyword>
<evidence type="ECO:0000256" key="1">
    <source>
        <dbReference type="ARBA" id="ARBA00022468"/>
    </source>
</evidence>
<feature type="domain" description="Ras-GAP" evidence="6">
    <location>
        <begin position="504"/>
        <end position="698"/>
    </location>
</feature>
<dbReference type="InterPro" id="IPR001936">
    <property type="entry name" value="RasGAP_dom"/>
</dbReference>
<keyword evidence="4" id="KW-1133">Transmembrane helix</keyword>
<keyword evidence="1" id="KW-0343">GTPase activation</keyword>
<dbReference type="InterPro" id="IPR023152">
    <property type="entry name" value="RasGAP_CS"/>
</dbReference>
<dbReference type="Gene3D" id="1.10.506.10">
    <property type="entry name" value="GTPase Activation - p120gap, domain 1"/>
    <property type="match status" value="2"/>
</dbReference>
<evidence type="ECO:0000259" key="5">
    <source>
        <dbReference type="PROSITE" id="PS50004"/>
    </source>
</evidence>
<dbReference type="Proteomes" id="UP001152747">
    <property type="component" value="Unassembled WGS sequence"/>
</dbReference>
<dbReference type="EMBL" id="CANHGI010000006">
    <property type="protein sequence ID" value="CAI5455534.1"/>
    <property type="molecule type" value="Genomic_DNA"/>
</dbReference>
<evidence type="ECO:0000256" key="2">
    <source>
        <dbReference type="SAM" id="Coils"/>
    </source>
</evidence>
<keyword evidence="4" id="KW-0472">Membrane</keyword>
<dbReference type="GO" id="GO:0005096">
    <property type="term" value="F:GTPase activator activity"/>
    <property type="evidence" value="ECO:0007669"/>
    <property type="project" value="UniProtKB-KW"/>
</dbReference>
<reference evidence="7" key="1">
    <citation type="submission" date="2022-11" db="EMBL/GenBank/DDBJ databases">
        <authorList>
            <person name="Kikuchi T."/>
        </authorList>
    </citation>
    <scope>NUCLEOTIDE SEQUENCE</scope>
    <source>
        <strain evidence="7">PS1010</strain>
    </source>
</reference>
<dbReference type="PROSITE" id="PS50004">
    <property type="entry name" value="C2"/>
    <property type="match status" value="1"/>
</dbReference>
<feature type="transmembrane region" description="Helical" evidence="4">
    <location>
        <begin position="7"/>
        <end position="27"/>
    </location>
</feature>
<organism evidence="7 8">
    <name type="scientific">Caenorhabditis angaria</name>
    <dbReference type="NCBI Taxonomy" id="860376"/>
    <lineage>
        <taxon>Eukaryota</taxon>
        <taxon>Metazoa</taxon>
        <taxon>Ecdysozoa</taxon>
        <taxon>Nematoda</taxon>
        <taxon>Chromadorea</taxon>
        <taxon>Rhabditida</taxon>
        <taxon>Rhabditina</taxon>
        <taxon>Rhabditomorpha</taxon>
        <taxon>Rhabditoidea</taxon>
        <taxon>Rhabditidae</taxon>
        <taxon>Peloderinae</taxon>
        <taxon>Caenorhabditis</taxon>
    </lineage>
</organism>
<evidence type="ECO:0000313" key="8">
    <source>
        <dbReference type="Proteomes" id="UP001152747"/>
    </source>
</evidence>
<dbReference type="PROSITE" id="PS00509">
    <property type="entry name" value="RAS_GTPASE_ACTIV_1"/>
    <property type="match status" value="1"/>
</dbReference>
<feature type="region of interest" description="Disordered" evidence="3">
    <location>
        <begin position="792"/>
        <end position="840"/>
    </location>
</feature>
<dbReference type="PROSITE" id="PS50018">
    <property type="entry name" value="RAS_GTPASE_ACTIV_2"/>
    <property type="match status" value="1"/>
</dbReference>
<protein>
    <recommendedName>
        <fullName evidence="9">Ras-GAP domain-containing protein</fullName>
    </recommendedName>
</protein>
<dbReference type="Pfam" id="PF00168">
    <property type="entry name" value="C2"/>
    <property type="match status" value="1"/>
</dbReference>
<dbReference type="OrthoDB" id="5572587at2759"/>
<proteinExistence type="predicted"/>
<feature type="compositionally biased region" description="Low complexity" evidence="3">
    <location>
        <begin position="924"/>
        <end position="950"/>
    </location>
</feature>
<feature type="region of interest" description="Disordered" evidence="3">
    <location>
        <begin position="1107"/>
        <end position="1145"/>
    </location>
</feature>
<feature type="compositionally biased region" description="Polar residues" evidence="3">
    <location>
        <begin position="806"/>
        <end position="817"/>
    </location>
</feature>
<dbReference type="PANTHER" id="PTHR10194:SF60">
    <property type="entry name" value="RAS GTPASE-ACTIVATING PROTEIN RASKOL"/>
    <property type="match status" value="1"/>
</dbReference>
<evidence type="ECO:0008006" key="9">
    <source>
        <dbReference type="Google" id="ProtNLM"/>
    </source>
</evidence>
<dbReference type="SUPFAM" id="SSF48350">
    <property type="entry name" value="GTPase activation domain, GAP"/>
    <property type="match status" value="1"/>
</dbReference>
<dbReference type="PANTHER" id="PTHR10194">
    <property type="entry name" value="RAS GTPASE-ACTIVATING PROTEINS"/>
    <property type="match status" value="1"/>
</dbReference>
<dbReference type="SMART" id="SM00323">
    <property type="entry name" value="RasGAP"/>
    <property type="match status" value="1"/>
</dbReference>
<feature type="compositionally biased region" description="Basic and acidic residues" evidence="3">
    <location>
        <begin position="894"/>
        <end position="911"/>
    </location>
</feature>
<dbReference type="InterPro" id="IPR000008">
    <property type="entry name" value="C2_dom"/>
</dbReference>
<dbReference type="InterPro" id="IPR057606">
    <property type="entry name" value="SynGAP1-like_PH"/>
</dbReference>
<comment type="caution">
    <text evidence="7">The sequence shown here is derived from an EMBL/GenBank/DDBJ whole genome shotgun (WGS) entry which is preliminary data.</text>
</comment>
<feature type="region of interest" description="Disordered" evidence="3">
    <location>
        <begin position="89"/>
        <end position="115"/>
    </location>
</feature>
<sequence>MSLINICYFPLVFICWVWHVVRKFYWFCRQSCCQCGCCCSSREQQELAASGNEAISVRIISSSNDPTNDRTPFLENGQERIEIVREADENDAIHDEEGPAPNTSDSLDRRGWSSVSNRTTLTASVHNNLMNGRMSSSSHNLSTRHSGSNQNLNHMPTNAYGFPIQPQNTIHGSSSNNHSSDASAPQRIANMLSRPFRSNPLKRTKSVSKMEKENNQSTLNRIDPTSTPTSISSVNNYPPMPPTRRHMSTPAREGSLRACRSHESLLSSTASTHMIDLNEDARLHPVHPSVLDVPNCFRVANTYYACRTPLERAKWMENLRKTMNPRRDVQRRTENGLQIWILEAKGLPAKRKYYCELCLDKTLYARTSAKPRTDNVFWGEHFDFAMLPKIDEVCVSVYRESDSKKKKDRATLIGIVTITIDQLTSRNPVERWYTVNTTNDTSSRIASALGAKSSSQDQSALRIKARWQSVEVLPMKAYDELVQMLSYSYLPLCEQLEPILAVRVKEDFATSLVRVMYKQKLAKEFLCDLIMKEVEQLDNDHLMFRGNSLATKAMESFMKLVADEYLQSTLGDFIRTALNCEDSCEVDPQKLGNVSNSALEKNRAILMRFVEVAWTKILNNVHQFPSDLREVFSVLRCRLDAQNRGALADTLISSSIFLRFLCPAILSPSLFNIVSEYPSGTTARNLTLIAKTLQNLANFTKFGGKEHYMEFMNEFVEREWQRMKDFLMRISSGGPGVERQVESVVDVGKELSLIQTYLEEAWTPLLQEKNANNKSLCDVKAILTDLAESKRRPDSAFAQHPPIVHQPSSDYENSPQPITLPRHENVPAYRSTPPAGQATIMGRSMSRPATHLMTSDDYVLSSAFHTPRQQGARLIDETGTSSSRTSDKTTSSGEIRDDTDSDAELRDERSRALRNRKRLPRTDASPSSSQQASSGYFSNNASSYSNSSSSSPVERMAALSIANPVFGPGPSNYTIPAEPSQAYGNQKRPSPPPYDPEAHTYHYQPVYAVPPDCEVSPRTTLSSTSSANRLSLPRTNPRASRNSTLLRPTVVDVPDDWERNNEYWHDRNIDQHRQQQDIIEKQKKEIERLIRENEELKRSMTSNYVTVVQGKAESKRSDSGASEDSYDSLSSLDRPTRKSIVVMPQ</sequence>
<dbReference type="SUPFAM" id="SSF49562">
    <property type="entry name" value="C2 domain (Calcium/lipid-binding domain, CaLB)"/>
    <property type="match status" value="1"/>
</dbReference>
<keyword evidence="4" id="KW-0812">Transmembrane</keyword>
<keyword evidence="8" id="KW-1185">Reference proteome</keyword>
<feature type="region of interest" description="Disordered" evidence="3">
    <location>
        <begin position="1014"/>
        <end position="1041"/>
    </location>
</feature>
<accession>A0A9P1J5Y0</accession>
<dbReference type="Pfam" id="PF00616">
    <property type="entry name" value="RasGAP"/>
    <property type="match status" value="1"/>
</dbReference>
<evidence type="ECO:0000256" key="4">
    <source>
        <dbReference type="SAM" id="Phobius"/>
    </source>
</evidence>
<dbReference type="InterPro" id="IPR035892">
    <property type="entry name" value="C2_domain_sf"/>
</dbReference>
<feature type="coiled-coil region" evidence="2">
    <location>
        <begin position="1069"/>
        <end position="1099"/>
    </location>
</feature>